<dbReference type="Pfam" id="PF07727">
    <property type="entry name" value="RVT_2"/>
    <property type="match status" value="1"/>
</dbReference>
<evidence type="ECO:0000256" key="12">
    <source>
        <dbReference type="ARBA" id="ARBA00022918"/>
    </source>
</evidence>
<evidence type="ECO:0000256" key="5">
    <source>
        <dbReference type="ARBA" id="ARBA00022723"/>
    </source>
</evidence>
<dbReference type="InterPro" id="IPR001878">
    <property type="entry name" value="Znf_CCHC"/>
</dbReference>
<keyword evidence="14" id="KW-0917">Virion maturation</keyword>
<organism evidence="20 21">
    <name type="scientific">Araneus ventricosus</name>
    <name type="common">Orbweaver spider</name>
    <name type="synonym">Epeira ventricosa</name>
    <dbReference type="NCBI Taxonomy" id="182803"/>
    <lineage>
        <taxon>Eukaryota</taxon>
        <taxon>Metazoa</taxon>
        <taxon>Ecdysozoa</taxon>
        <taxon>Arthropoda</taxon>
        <taxon>Chelicerata</taxon>
        <taxon>Arachnida</taxon>
        <taxon>Araneae</taxon>
        <taxon>Araneomorphae</taxon>
        <taxon>Entelegynae</taxon>
        <taxon>Araneoidea</taxon>
        <taxon>Araneidae</taxon>
        <taxon>Araneus</taxon>
    </lineage>
</organism>
<dbReference type="GO" id="GO:0006508">
    <property type="term" value="P:proteolysis"/>
    <property type="evidence" value="ECO:0007669"/>
    <property type="project" value="UniProtKB-KW"/>
</dbReference>
<keyword evidence="2" id="KW-1188">Viral release from host cell</keyword>
<feature type="domain" description="CCHC-type" evidence="18">
    <location>
        <begin position="212"/>
        <end position="225"/>
    </location>
</feature>
<keyword evidence="7" id="KW-0255">Endonuclease</keyword>
<feature type="domain" description="Integrase catalytic" evidence="19">
    <location>
        <begin position="450"/>
        <end position="625"/>
    </location>
</feature>
<evidence type="ECO:0000256" key="2">
    <source>
        <dbReference type="ARBA" id="ARBA00022612"/>
    </source>
</evidence>
<dbReference type="GO" id="GO:0003887">
    <property type="term" value="F:DNA-directed DNA polymerase activity"/>
    <property type="evidence" value="ECO:0007669"/>
    <property type="project" value="UniProtKB-KW"/>
</dbReference>
<dbReference type="SUPFAM" id="SSF53098">
    <property type="entry name" value="Ribonuclease H-like"/>
    <property type="match status" value="1"/>
</dbReference>
<comment type="function">
    <text evidence="1">The aspartyl protease (PR) mediates the proteolytic cleavages of the Gag and Gag-Pol polyproteins after assembly of the VLP.</text>
</comment>
<sequence>MDRISVPELTGTNYFIWSLKMQAALSLKRLDSVTTQMKPEGLSEKDALEWEQKNSDAVAYIKLSLSDEQALQFAAENNAKILWDKIKSTFTGQTEDRKIDAGNELKNLQINSNESANDYIVRARGIATKCHSLGLDVSPRELVYYTVRGLKGKFAKVRDILKTQRDKSIDEVLEILREEETSFNSPSSTRAEGRSADVFYSRKSKNSGMRLCYVCRRPNHVAKDCFYRNQKESTTSSQRRKVHRYNNSKERNTANPVFTASPNEESLCENIWILDSGASCHMAKDRVWFEKIFPERKDIYLAGKDLKIICEGFGTVKAKTVSTKYGNPLNVTIENVSYVPQLRCNLLSVICLMDKGYKIKSDNNGVLIYDKSNKLVTKAFKNNGRLELYFEPLYNSECYFSNPSNSNYDIWHSRLCHLNAKYMLKMKDYIDIDDVNDFKCETCDISKITRKTHPNIDVNQSSEILELLHADLCGPIQPESYGGAKYFMVLVDDFSGMHFTYFLKNKNEVFDIFSQFKAKYENLTDKRIKKLRTDNGLEFVNEQLDTYLANSGIFHEKTIPYNSESNGKAERANRILLERARSLMYESELPLKFWAEVINFSIQVSNVTPRKGKEKIPLETWIGSTYLGKTKVETWNIDSLFESTQDINEFDHKTKVNHLEISAEPAANENNYSIPFETPDDATNTVGGEIETPVDQIPVRRSERLKAKQMSTNLACNVPNSYLEAKNSADWQNWEFAMKNELDSLNKHKVWEIVDRPAKTKLVKSKWVYSLKQSDNGETKYKARLVAAGFNQIKNKDYLESFSPVVNIESFRLLIALASKLNLMVRFFDVKTAYLYSDIEETVYMLPPPGFDRLVGDGKVCKLKRSIYGLPQSGRNWYMKIKSELEKSGLMQLASDNCVFIKSDGQNMLLLCMHVDDLAIFCNNDEMYQDIVNSIKSVFEVHENKTSKFLGMEIVKHKIGISLSQSEYIESLLVKYNLNECKSVKTPIVKGEDKSFPPTNELIDITMYQELIGELLYLANRTRPDISFVTCYLSQFNHKPEKRHYILAKRVLRYLMGTKDKKLFYDNNFGFVNASSDASWGNAENGKSFSGGVILL</sequence>
<dbReference type="Pfam" id="PF22936">
    <property type="entry name" value="Pol_BBD"/>
    <property type="match status" value="1"/>
</dbReference>
<keyword evidence="12" id="KW-0695">RNA-directed DNA polymerase</keyword>
<dbReference type="GO" id="GO:0004519">
    <property type="term" value="F:endonuclease activity"/>
    <property type="evidence" value="ECO:0007669"/>
    <property type="project" value="UniProtKB-KW"/>
</dbReference>
<evidence type="ECO:0000256" key="8">
    <source>
        <dbReference type="ARBA" id="ARBA00022801"/>
    </source>
</evidence>
<dbReference type="Proteomes" id="UP000499080">
    <property type="component" value="Unassembled WGS sequence"/>
</dbReference>
<evidence type="ECO:0000256" key="6">
    <source>
        <dbReference type="ARBA" id="ARBA00022741"/>
    </source>
</evidence>
<dbReference type="PROSITE" id="PS50994">
    <property type="entry name" value="INTEGRASE"/>
    <property type="match status" value="1"/>
</dbReference>
<dbReference type="Pfam" id="PF00665">
    <property type="entry name" value="rve"/>
    <property type="match status" value="1"/>
</dbReference>
<evidence type="ECO:0000256" key="4">
    <source>
        <dbReference type="ARBA" id="ARBA00022722"/>
    </source>
</evidence>
<keyword evidence="10" id="KW-0460">Magnesium</keyword>
<evidence type="ECO:0000256" key="10">
    <source>
        <dbReference type="ARBA" id="ARBA00022842"/>
    </source>
</evidence>
<reference evidence="20 21" key="1">
    <citation type="journal article" date="2019" name="Sci. Rep.">
        <title>Orb-weaving spider Araneus ventricosus genome elucidates the spidroin gene catalogue.</title>
        <authorList>
            <person name="Kono N."/>
            <person name="Nakamura H."/>
            <person name="Ohtoshi R."/>
            <person name="Moran D.A.P."/>
            <person name="Shinohara A."/>
            <person name="Yoshida Y."/>
            <person name="Fujiwara M."/>
            <person name="Mori M."/>
            <person name="Tomita M."/>
            <person name="Arakawa K."/>
        </authorList>
    </citation>
    <scope>NUCLEOTIDE SEQUENCE [LARGE SCALE GENOMIC DNA]</scope>
</reference>
<evidence type="ECO:0000256" key="3">
    <source>
        <dbReference type="ARBA" id="ARBA00022670"/>
    </source>
</evidence>
<name>A0A4Y2M018_ARAVE</name>
<evidence type="ECO:0000313" key="21">
    <source>
        <dbReference type="Proteomes" id="UP000499080"/>
    </source>
</evidence>
<dbReference type="PANTHER" id="PTHR42648">
    <property type="entry name" value="TRANSPOSASE, PUTATIVE-RELATED"/>
    <property type="match status" value="1"/>
</dbReference>
<dbReference type="GO" id="GO:0003964">
    <property type="term" value="F:RNA-directed DNA polymerase activity"/>
    <property type="evidence" value="ECO:0007669"/>
    <property type="project" value="UniProtKB-KW"/>
</dbReference>
<comment type="caution">
    <text evidence="20">The sequence shown here is derived from an EMBL/GenBank/DDBJ whole genome shotgun (WGS) entry which is preliminary data.</text>
</comment>
<keyword evidence="15" id="KW-0233">DNA recombination</keyword>
<evidence type="ECO:0000256" key="11">
    <source>
        <dbReference type="ARBA" id="ARBA00022908"/>
    </source>
</evidence>
<gene>
    <name evidence="20" type="primary">POLX_1525</name>
    <name evidence="20" type="ORF">AVEN_248069_1</name>
</gene>
<feature type="non-terminal residue" evidence="20">
    <location>
        <position position="1096"/>
    </location>
</feature>
<evidence type="ECO:0000256" key="9">
    <source>
        <dbReference type="ARBA" id="ARBA00022840"/>
    </source>
</evidence>
<keyword evidence="13" id="KW-0548">Nucleotidyltransferase</keyword>
<keyword evidence="3" id="KW-0645">Protease</keyword>
<evidence type="ECO:0000313" key="20">
    <source>
        <dbReference type="EMBL" id="GBN20099.1"/>
    </source>
</evidence>
<keyword evidence="17" id="KW-0862">Zinc</keyword>
<dbReference type="GO" id="GO:0008270">
    <property type="term" value="F:zinc ion binding"/>
    <property type="evidence" value="ECO:0007669"/>
    <property type="project" value="UniProtKB-KW"/>
</dbReference>
<keyword evidence="9" id="KW-0067">ATP-binding</keyword>
<keyword evidence="5" id="KW-0479">Metal-binding</keyword>
<keyword evidence="21" id="KW-1185">Reference proteome</keyword>
<proteinExistence type="predicted"/>
<evidence type="ECO:0000256" key="15">
    <source>
        <dbReference type="ARBA" id="ARBA00023172"/>
    </source>
</evidence>
<protein>
    <submittedName>
        <fullName evidence="20">Retrovirus-related Pol polyprotein from transposon TNT 1-94</fullName>
    </submittedName>
</protein>
<dbReference type="AlphaFoldDB" id="A0A4Y2M018"/>
<dbReference type="GO" id="GO:0005524">
    <property type="term" value="F:ATP binding"/>
    <property type="evidence" value="ECO:0007669"/>
    <property type="project" value="UniProtKB-KW"/>
</dbReference>
<keyword evidence="13" id="KW-0239">DNA-directed DNA polymerase</keyword>
<dbReference type="Gene3D" id="3.30.420.10">
    <property type="entry name" value="Ribonuclease H-like superfamily/Ribonuclease H"/>
    <property type="match status" value="1"/>
</dbReference>
<evidence type="ECO:0000256" key="16">
    <source>
        <dbReference type="ARBA" id="ARBA00023268"/>
    </source>
</evidence>
<evidence type="ECO:0000259" key="18">
    <source>
        <dbReference type="PROSITE" id="PS50158"/>
    </source>
</evidence>
<dbReference type="InterPro" id="IPR001584">
    <property type="entry name" value="Integrase_cat-core"/>
</dbReference>
<keyword evidence="17" id="KW-0863">Zinc-finger</keyword>
<evidence type="ECO:0000256" key="13">
    <source>
        <dbReference type="ARBA" id="ARBA00022932"/>
    </source>
</evidence>
<keyword evidence="11" id="KW-0229">DNA integration</keyword>
<accession>A0A4Y2M018</accession>
<dbReference type="InterPro" id="IPR012337">
    <property type="entry name" value="RNaseH-like_sf"/>
</dbReference>
<dbReference type="PROSITE" id="PS50158">
    <property type="entry name" value="ZF_CCHC"/>
    <property type="match status" value="1"/>
</dbReference>
<keyword evidence="13" id="KW-0808">Transferase</keyword>
<dbReference type="InterPro" id="IPR054722">
    <property type="entry name" value="PolX-like_BBD"/>
</dbReference>
<dbReference type="InterPro" id="IPR013103">
    <property type="entry name" value="RVT_2"/>
</dbReference>
<keyword evidence="6" id="KW-0547">Nucleotide-binding</keyword>
<dbReference type="GO" id="GO:0003676">
    <property type="term" value="F:nucleic acid binding"/>
    <property type="evidence" value="ECO:0007669"/>
    <property type="project" value="InterPro"/>
</dbReference>
<keyword evidence="8" id="KW-0378">Hydrolase</keyword>
<evidence type="ECO:0000256" key="7">
    <source>
        <dbReference type="ARBA" id="ARBA00022759"/>
    </source>
</evidence>
<evidence type="ECO:0000256" key="17">
    <source>
        <dbReference type="PROSITE-ProRule" id="PRU00047"/>
    </source>
</evidence>
<evidence type="ECO:0000256" key="1">
    <source>
        <dbReference type="ARBA" id="ARBA00002180"/>
    </source>
</evidence>
<dbReference type="OrthoDB" id="413361at2759"/>
<dbReference type="GO" id="GO:0006310">
    <property type="term" value="P:DNA recombination"/>
    <property type="evidence" value="ECO:0007669"/>
    <property type="project" value="UniProtKB-KW"/>
</dbReference>
<dbReference type="GO" id="GO:0015074">
    <property type="term" value="P:DNA integration"/>
    <property type="evidence" value="ECO:0007669"/>
    <property type="project" value="UniProtKB-KW"/>
</dbReference>
<dbReference type="Pfam" id="PF13976">
    <property type="entry name" value="gag_pre-integrs"/>
    <property type="match status" value="1"/>
</dbReference>
<dbReference type="EMBL" id="BGPR01120945">
    <property type="protein sequence ID" value="GBN20099.1"/>
    <property type="molecule type" value="Genomic_DNA"/>
</dbReference>
<keyword evidence="4" id="KW-0540">Nuclease</keyword>
<dbReference type="GO" id="GO:0008233">
    <property type="term" value="F:peptidase activity"/>
    <property type="evidence" value="ECO:0007669"/>
    <property type="project" value="UniProtKB-KW"/>
</dbReference>
<dbReference type="InterPro" id="IPR039537">
    <property type="entry name" value="Retrotran_Ty1/copia-like"/>
</dbReference>
<keyword evidence="16" id="KW-0511">Multifunctional enzyme</keyword>
<dbReference type="Pfam" id="PF14223">
    <property type="entry name" value="Retrotran_gag_2"/>
    <property type="match status" value="1"/>
</dbReference>
<evidence type="ECO:0000256" key="14">
    <source>
        <dbReference type="ARBA" id="ARBA00023113"/>
    </source>
</evidence>
<dbReference type="InterPro" id="IPR025724">
    <property type="entry name" value="GAG-pre-integrase_dom"/>
</dbReference>
<evidence type="ECO:0000259" key="19">
    <source>
        <dbReference type="PROSITE" id="PS50994"/>
    </source>
</evidence>
<dbReference type="PANTHER" id="PTHR42648:SF11">
    <property type="entry name" value="TRANSPOSON TY4-P GAG-POL POLYPROTEIN"/>
    <property type="match status" value="1"/>
</dbReference>
<dbReference type="InterPro" id="IPR036397">
    <property type="entry name" value="RNaseH_sf"/>
</dbReference>